<dbReference type="GO" id="GO:0005524">
    <property type="term" value="F:ATP binding"/>
    <property type="evidence" value="ECO:0007669"/>
    <property type="project" value="InterPro"/>
</dbReference>
<evidence type="ECO:0000256" key="7">
    <source>
        <dbReference type="SAM" id="Coils"/>
    </source>
</evidence>
<dbReference type="PANTHER" id="PTHR43493">
    <property type="entry name" value="DNA GYRASE/TOPOISOMERASE SUBUNIT A"/>
    <property type="match status" value="1"/>
</dbReference>
<dbReference type="GO" id="GO:0009330">
    <property type="term" value="C:DNA topoisomerase type II (double strand cut, ATP-hydrolyzing) complex"/>
    <property type="evidence" value="ECO:0007669"/>
    <property type="project" value="TreeGrafter"/>
</dbReference>
<gene>
    <name evidence="9" type="ORF">SAMN04487894_101514</name>
</gene>
<name>A0A1G6JEQ0_NIADE</name>
<dbReference type="OrthoDB" id="9806486at2"/>
<dbReference type="RefSeq" id="WP_090388439.1">
    <property type="nucleotide sequence ID" value="NZ_FMZO01000001.1"/>
</dbReference>
<proteinExistence type="inferred from homology"/>
<organism evidence="9 10">
    <name type="scientific">Niabella drilacis (strain DSM 25811 / CCM 8410 / CCUG 62505 / LMG 26954 / E90)</name>
    <dbReference type="NCBI Taxonomy" id="1285928"/>
    <lineage>
        <taxon>Bacteria</taxon>
        <taxon>Pseudomonadati</taxon>
        <taxon>Bacteroidota</taxon>
        <taxon>Chitinophagia</taxon>
        <taxon>Chitinophagales</taxon>
        <taxon>Chitinophagaceae</taxon>
        <taxon>Niabella</taxon>
    </lineage>
</organism>
<dbReference type="SMART" id="SM00434">
    <property type="entry name" value="TOP4c"/>
    <property type="match status" value="1"/>
</dbReference>
<keyword evidence="5 6" id="KW-0413">Isomerase</keyword>
<dbReference type="GO" id="GO:0005737">
    <property type="term" value="C:cytoplasm"/>
    <property type="evidence" value="ECO:0007669"/>
    <property type="project" value="TreeGrafter"/>
</dbReference>
<dbReference type="InterPro" id="IPR013757">
    <property type="entry name" value="Topo_IIA_A_a_sf"/>
</dbReference>
<comment type="similarity">
    <text evidence="2">Belongs to the type II topoisomerase GyrA/ParC subunit family.</text>
</comment>
<dbReference type="Gene3D" id="3.90.199.10">
    <property type="entry name" value="Topoisomerase II, domain 5"/>
    <property type="match status" value="1"/>
</dbReference>
<keyword evidence="7" id="KW-0175">Coiled coil</keyword>
<dbReference type="Gene3D" id="1.10.268.10">
    <property type="entry name" value="Topoisomerase, domain 3"/>
    <property type="match status" value="1"/>
</dbReference>
<feature type="active site" description="O-(5'-phospho-DNA)-tyrosine intermediate" evidence="6">
    <location>
        <position position="122"/>
    </location>
</feature>
<evidence type="ECO:0000256" key="4">
    <source>
        <dbReference type="ARBA" id="ARBA00023125"/>
    </source>
</evidence>
<evidence type="ECO:0000256" key="5">
    <source>
        <dbReference type="ARBA" id="ARBA00023235"/>
    </source>
</evidence>
<dbReference type="GO" id="GO:0003677">
    <property type="term" value="F:DNA binding"/>
    <property type="evidence" value="ECO:0007669"/>
    <property type="project" value="UniProtKB-UniRule"/>
</dbReference>
<keyword evidence="3 6" id="KW-0799">Topoisomerase</keyword>
<dbReference type="Pfam" id="PF00521">
    <property type="entry name" value="DNA_topoisoIV"/>
    <property type="match status" value="1"/>
</dbReference>
<dbReference type="NCBIfam" id="NF009397">
    <property type="entry name" value="PRK12758.1"/>
    <property type="match status" value="1"/>
</dbReference>
<dbReference type="InterPro" id="IPR002205">
    <property type="entry name" value="Topo_IIA_dom_A"/>
</dbReference>
<evidence type="ECO:0000313" key="10">
    <source>
        <dbReference type="Proteomes" id="UP000198757"/>
    </source>
</evidence>
<dbReference type="GO" id="GO:0003918">
    <property type="term" value="F:DNA topoisomerase type II (double strand cut, ATP-hydrolyzing) activity"/>
    <property type="evidence" value="ECO:0007669"/>
    <property type="project" value="UniProtKB-EC"/>
</dbReference>
<dbReference type="PROSITE" id="PS52040">
    <property type="entry name" value="TOPO_IIA"/>
    <property type="match status" value="1"/>
</dbReference>
<comment type="catalytic activity">
    <reaction evidence="1 6">
        <text>ATP-dependent breakage, passage and rejoining of double-stranded DNA.</text>
        <dbReference type="EC" id="5.6.2.2"/>
    </reaction>
</comment>
<dbReference type="InterPro" id="IPR050220">
    <property type="entry name" value="Type_II_DNA_Topoisomerases"/>
</dbReference>
<evidence type="ECO:0000256" key="2">
    <source>
        <dbReference type="ARBA" id="ARBA00008263"/>
    </source>
</evidence>
<keyword evidence="4 6" id="KW-0238">DNA-binding</keyword>
<dbReference type="InterPro" id="IPR013758">
    <property type="entry name" value="Topo_IIA_A/C_ab"/>
</dbReference>
<protein>
    <submittedName>
        <fullName evidence="9">Topoisomerase-4 subunit A</fullName>
    </submittedName>
</protein>
<evidence type="ECO:0000256" key="3">
    <source>
        <dbReference type="ARBA" id="ARBA00023029"/>
    </source>
</evidence>
<dbReference type="Gene3D" id="3.30.1360.40">
    <property type="match status" value="1"/>
</dbReference>
<dbReference type="STRING" id="1285928.SAMN04487894_101514"/>
<feature type="coiled-coil region" evidence="7">
    <location>
        <begin position="418"/>
        <end position="445"/>
    </location>
</feature>
<dbReference type="NCBIfam" id="NF007209">
    <property type="entry name" value="PRK09631.1"/>
    <property type="match status" value="1"/>
</dbReference>
<evidence type="ECO:0000259" key="8">
    <source>
        <dbReference type="PROSITE" id="PS52040"/>
    </source>
</evidence>
<sequence length="840" mass="95902">MKDDSTTAEGTFEDNEITGLQGQFKTWFLDYASYVILERAVPAIEDGLKPVQRRILHSMKQMDDGRLHKVANIVGQTMSYHPHGDMSIRDALVNMGQKNLLIDTQGNWGNIETGDDAAASRYIEARLSKFALEVAFNAKTTNWQLSYDGRNNEPITLPMKFPLLLAHGAEGIAVGLSTKILPHNFIELVEASIKYLRGKKFELYPDFQTGGMIDVADYNQGKRGGKVKVRAHIEELDKKTLLIKSVPYAVTTDQLIESIVKANDQGKIKIKKVTDNTAANVEIQVDLAPGISPDITIDALYKFTSCEISISPNACVIVDKKPRFLSVPELLRISADNTKDLLQKELEIKLAELNEKWHYTSLEKIFFEEKIYKELEKKHETWDKVIDAIDKAFVPFKKQLKRDITREDILKLTEKPVRRIYRLDIDELNAQIKGLEAEIKQVKYDLDHLVDYAVAYFENLLKKFAKGRERKTEIRQFEVIEARNVVIANTKLYMDRSGGFIGTGLKKEEFLFDCSDLDDVIVFTKRGIMKVIKVSDKTFVGKDILHAAVFLKNDERTTYNMIYVDGKTGVSYAKRFNVTGITRDKVYDLTRGDDKSKVHYFTVNPNGEAEIVKITLSPSSSARIKDLDFYFEELAIKGRSSMGNQVTKYPIRSVKFKEAGRATLSGRKLWFDDKFGRLSAEEKGQYLGMFEPDDRILVLYTDGHYEITDQEMTQKFDADKVLLIERFDPEKIITAVYVDQKMLQFNVKRFKIETSTLKNKFLFIKEGEGNYLECATTMEEPVLMVQSGKGSQIRSAKFKLAKITDVMGWKAVGAKLTDYNKSVVMEWVENEKPTNQQELF</sequence>
<dbReference type="Proteomes" id="UP000198757">
    <property type="component" value="Unassembled WGS sequence"/>
</dbReference>
<keyword evidence="10" id="KW-1185">Reference proteome</keyword>
<accession>A0A1G6JEQ0</accession>
<evidence type="ECO:0000313" key="9">
    <source>
        <dbReference type="EMBL" id="SDC17191.1"/>
    </source>
</evidence>
<feature type="domain" description="Topo IIA-type catalytic" evidence="8">
    <location>
        <begin position="41"/>
        <end position="492"/>
    </location>
</feature>
<dbReference type="EMBL" id="FMZO01000001">
    <property type="protein sequence ID" value="SDC17191.1"/>
    <property type="molecule type" value="Genomic_DNA"/>
</dbReference>
<dbReference type="InterPro" id="IPR013760">
    <property type="entry name" value="Topo_IIA-like_dom_sf"/>
</dbReference>
<dbReference type="GO" id="GO:0006265">
    <property type="term" value="P:DNA topological change"/>
    <property type="evidence" value="ECO:0007669"/>
    <property type="project" value="UniProtKB-UniRule"/>
</dbReference>
<evidence type="ECO:0000256" key="1">
    <source>
        <dbReference type="ARBA" id="ARBA00000185"/>
    </source>
</evidence>
<evidence type="ECO:0000256" key="6">
    <source>
        <dbReference type="PROSITE-ProRule" id="PRU01384"/>
    </source>
</evidence>
<dbReference type="AlphaFoldDB" id="A0A1G6JEQ0"/>
<dbReference type="PANTHER" id="PTHR43493:SF5">
    <property type="entry name" value="DNA GYRASE SUBUNIT A, CHLOROPLASTIC_MITOCHONDRIAL"/>
    <property type="match status" value="1"/>
</dbReference>
<dbReference type="SUPFAM" id="SSF56719">
    <property type="entry name" value="Type II DNA topoisomerase"/>
    <property type="match status" value="1"/>
</dbReference>
<reference evidence="10" key="1">
    <citation type="submission" date="2016-10" db="EMBL/GenBank/DDBJ databases">
        <authorList>
            <person name="Varghese N."/>
            <person name="Submissions S."/>
        </authorList>
    </citation>
    <scope>NUCLEOTIDE SEQUENCE [LARGE SCALE GENOMIC DNA]</scope>
    <source>
        <strain evidence="10">DSM 25811 / CCM 8410 / LMG 26954 / E90</strain>
    </source>
</reference>